<dbReference type="InterPro" id="IPR002725">
    <property type="entry name" value="YgjP-like_metallopeptidase"/>
</dbReference>
<dbReference type="EMBL" id="LNQE01000068">
    <property type="protein sequence ID" value="KUG29566.1"/>
    <property type="molecule type" value="Genomic_DNA"/>
</dbReference>
<dbReference type="PANTHER" id="PTHR30399">
    <property type="entry name" value="UNCHARACTERIZED PROTEIN YGJP"/>
    <property type="match status" value="1"/>
</dbReference>
<gene>
    <name evidence="2" type="ORF">ASZ90_000542</name>
</gene>
<organism evidence="2">
    <name type="scientific">hydrocarbon metagenome</name>
    <dbReference type="NCBI Taxonomy" id="938273"/>
    <lineage>
        <taxon>unclassified sequences</taxon>
        <taxon>metagenomes</taxon>
        <taxon>ecological metagenomes</taxon>
    </lineage>
</organism>
<dbReference type="Gene3D" id="3.30.2010.10">
    <property type="entry name" value="Metalloproteases ('zincins'), catalytic domain"/>
    <property type="match status" value="1"/>
</dbReference>
<reference evidence="2" key="1">
    <citation type="journal article" date="2015" name="Proc. Natl. Acad. Sci. U.S.A.">
        <title>Networks of energetic and metabolic interactions define dynamics in microbial communities.</title>
        <authorList>
            <person name="Embree M."/>
            <person name="Liu J.K."/>
            <person name="Al-Bassam M.M."/>
            <person name="Zengler K."/>
        </authorList>
    </citation>
    <scope>NUCLEOTIDE SEQUENCE</scope>
</reference>
<comment type="caution">
    <text evidence="2">The sequence shown here is derived from an EMBL/GenBank/DDBJ whole genome shotgun (WGS) entry which is preliminary data.</text>
</comment>
<dbReference type="AlphaFoldDB" id="A0A0W8G954"/>
<accession>A0A0W8G954</accession>
<dbReference type="CDD" id="cd07344">
    <property type="entry name" value="M48_yhfN_like"/>
    <property type="match status" value="1"/>
</dbReference>
<dbReference type="Pfam" id="PF01863">
    <property type="entry name" value="YgjP-like"/>
    <property type="match status" value="1"/>
</dbReference>
<dbReference type="PANTHER" id="PTHR30399:SF1">
    <property type="entry name" value="UTP PYROPHOSPHATASE"/>
    <property type="match status" value="1"/>
</dbReference>
<feature type="domain" description="YgjP-like metallopeptidase" evidence="1">
    <location>
        <begin position="70"/>
        <end position="284"/>
    </location>
</feature>
<evidence type="ECO:0000313" key="2">
    <source>
        <dbReference type="EMBL" id="KUG29566.1"/>
    </source>
</evidence>
<name>A0A0W8G954_9ZZZZ</name>
<sequence length="302" mass="32137">MGGYGAGGGPDMKHGVWAATTERAAAATTRRAAVAAAGREAAAAARLVAAMLDVPVPVCVRLSRRAGGVILRMLPSRGLEIVVPAGFNLELLPLAVESRRAWIEDAAAKLAASGELPGLLPVLLPRRIPLTALGLEYRVDYLAREAPDRTCRLREMGGGRLAVSLPGGEEGGEPLESARQALGAFVKAKAGPLLVAALRRTSQEVGVPFVSARVRQQRTRWGSCTAGGRVSLNVTLAFLPAALTRYVFIHELCHTRHQNHSRSFWDAVRAIEPGCRELDAALRHGAHYVPLWFSRGITGPSS</sequence>
<proteinExistence type="predicted"/>
<evidence type="ECO:0000259" key="1">
    <source>
        <dbReference type="Pfam" id="PF01863"/>
    </source>
</evidence>
<protein>
    <recommendedName>
        <fullName evidence="1">YgjP-like metallopeptidase domain-containing protein</fullName>
    </recommendedName>
</protein>
<dbReference type="InterPro" id="IPR053136">
    <property type="entry name" value="UTP_pyrophosphatase-like"/>
</dbReference>